<protein>
    <submittedName>
        <fullName evidence="2">Retrotransposon gag domain-containing protein</fullName>
    </submittedName>
</protein>
<keyword evidence="1" id="KW-1185">Reference proteome</keyword>
<proteinExistence type="predicted"/>
<reference evidence="2" key="1">
    <citation type="submission" date="2019-12" db="UniProtKB">
        <authorList>
            <consortium name="WormBaseParasite"/>
        </authorList>
    </citation>
    <scope>IDENTIFICATION</scope>
</reference>
<accession>A0A5S6QR15</accession>
<dbReference type="Proteomes" id="UP000046395">
    <property type="component" value="Unassembled WGS sequence"/>
</dbReference>
<dbReference type="WBParaSite" id="TMUE_2000009791.1">
    <property type="protein sequence ID" value="TMUE_2000009791.1"/>
    <property type="gene ID" value="WBGene00300734"/>
</dbReference>
<sequence length="171" mass="18996">MCETRRHKAEEAVAVDGACPGGDGGKGEGQRCGVVDQRMPSAGASERSSRPWFRPPPCFPPGMDVDIWLNRLNDYLEANNVPEAKWMAVLKSFVDDEVYSALAEERPMATFGGLTTCLQRRYGVSAQRNRWTTSRTNCASWEDRQQEATLTCTDNLQRNLRPGSASQHDEG</sequence>
<organism evidence="1 2">
    <name type="scientific">Trichuris muris</name>
    <name type="common">Mouse whipworm</name>
    <dbReference type="NCBI Taxonomy" id="70415"/>
    <lineage>
        <taxon>Eukaryota</taxon>
        <taxon>Metazoa</taxon>
        <taxon>Ecdysozoa</taxon>
        <taxon>Nematoda</taxon>
        <taxon>Enoplea</taxon>
        <taxon>Dorylaimia</taxon>
        <taxon>Trichinellida</taxon>
        <taxon>Trichuridae</taxon>
        <taxon>Trichuris</taxon>
    </lineage>
</organism>
<name>A0A5S6QR15_TRIMR</name>
<dbReference type="AlphaFoldDB" id="A0A5S6QR15"/>
<evidence type="ECO:0000313" key="2">
    <source>
        <dbReference type="WBParaSite" id="TMUE_2000009791.1"/>
    </source>
</evidence>
<evidence type="ECO:0000313" key="1">
    <source>
        <dbReference type="Proteomes" id="UP000046395"/>
    </source>
</evidence>